<reference evidence="1 2" key="1">
    <citation type="journal article" date="2022" name="DNA Res.">
        <title>Chromosomal-level genome assembly of the orchid tree Bauhinia variegata (Leguminosae; Cercidoideae) supports the allotetraploid origin hypothesis of Bauhinia.</title>
        <authorList>
            <person name="Zhong Y."/>
            <person name="Chen Y."/>
            <person name="Zheng D."/>
            <person name="Pang J."/>
            <person name="Liu Y."/>
            <person name="Luo S."/>
            <person name="Meng S."/>
            <person name="Qian L."/>
            <person name="Wei D."/>
            <person name="Dai S."/>
            <person name="Zhou R."/>
        </authorList>
    </citation>
    <scope>NUCLEOTIDE SEQUENCE [LARGE SCALE GENOMIC DNA]</scope>
    <source>
        <strain evidence="1">BV-YZ2020</strain>
    </source>
</reference>
<sequence>MDLEMKTRTMASIHLDPPLFRSAFRKFRRNSTISDEPRVENVCLHGLVDPTINLKEAMDDINNMFGKPIDYVRRKRSSKPEKAPESNSRKEVGGFEILADDDLGHQQAPPPPPRKFRGKSIVSDLFEPTLVTKGAMDDINKMFNMPLGF</sequence>
<evidence type="ECO:0000313" key="1">
    <source>
        <dbReference type="EMBL" id="KAI4306483.1"/>
    </source>
</evidence>
<comment type="caution">
    <text evidence="1">The sequence shown here is derived from an EMBL/GenBank/DDBJ whole genome shotgun (WGS) entry which is preliminary data.</text>
</comment>
<evidence type="ECO:0000313" key="2">
    <source>
        <dbReference type="Proteomes" id="UP000828941"/>
    </source>
</evidence>
<gene>
    <name evidence="1" type="ORF">L6164_029756</name>
</gene>
<keyword evidence="2" id="KW-1185">Reference proteome</keyword>
<proteinExistence type="predicted"/>
<dbReference type="Proteomes" id="UP000828941">
    <property type="component" value="Chromosome 12"/>
</dbReference>
<dbReference type="EMBL" id="CM039437">
    <property type="protein sequence ID" value="KAI4306483.1"/>
    <property type="molecule type" value="Genomic_DNA"/>
</dbReference>
<name>A0ACB9LAA6_BAUVA</name>
<accession>A0ACB9LAA6</accession>
<protein>
    <submittedName>
        <fullName evidence="1">Uncharacterized protein</fullName>
    </submittedName>
</protein>
<organism evidence="1 2">
    <name type="scientific">Bauhinia variegata</name>
    <name type="common">Purple orchid tree</name>
    <name type="synonym">Phanera variegata</name>
    <dbReference type="NCBI Taxonomy" id="167791"/>
    <lineage>
        <taxon>Eukaryota</taxon>
        <taxon>Viridiplantae</taxon>
        <taxon>Streptophyta</taxon>
        <taxon>Embryophyta</taxon>
        <taxon>Tracheophyta</taxon>
        <taxon>Spermatophyta</taxon>
        <taxon>Magnoliopsida</taxon>
        <taxon>eudicotyledons</taxon>
        <taxon>Gunneridae</taxon>
        <taxon>Pentapetalae</taxon>
        <taxon>rosids</taxon>
        <taxon>fabids</taxon>
        <taxon>Fabales</taxon>
        <taxon>Fabaceae</taxon>
        <taxon>Cercidoideae</taxon>
        <taxon>Cercideae</taxon>
        <taxon>Bauhiniinae</taxon>
        <taxon>Bauhinia</taxon>
    </lineage>
</organism>